<name>A0A6C0GRS5_9BACT</name>
<gene>
    <name evidence="1" type="ORF">GXP67_31015</name>
</gene>
<evidence type="ECO:0000313" key="2">
    <source>
        <dbReference type="Proteomes" id="UP000480178"/>
    </source>
</evidence>
<keyword evidence="2" id="KW-1185">Reference proteome</keyword>
<dbReference type="EMBL" id="CP048222">
    <property type="protein sequence ID" value="QHT70766.1"/>
    <property type="molecule type" value="Genomic_DNA"/>
</dbReference>
<reference evidence="1 2" key="1">
    <citation type="submission" date="2020-01" db="EMBL/GenBank/DDBJ databases">
        <authorList>
            <person name="Kim M.K."/>
        </authorList>
    </citation>
    <scope>NUCLEOTIDE SEQUENCE [LARGE SCALE GENOMIC DNA]</scope>
    <source>
        <strain evidence="1 2">172606-1</strain>
    </source>
</reference>
<protein>
    <submittedName>
        <fullName evidence="1">Uncharacterized protein</fullName>
    </submittedName>
</protein>
<sequence>MQTTFFVTSCHYYFRTVSHIIVFTFKYYKQRFAFITMFLLLAMLCNTIESQGQIVFHPITRGLVYDLKVSRVDQSPLVEFSPVVVRFKLTISIGGNTGPFPTPMPVRICSKVSNDQTTCYTIDAPILNREYSGTVTAMTSFAGQSSPIRLVVLGKPEKGEDYGGIRLAEGEVMAPVAARYDIAITGFEVVTSRSNQTDTQWFLLQGMVNSDPPHPSADPEAGDLAGFHWVQPPRLYGDAGDGKHVVNDIRVGSYDLVPEREKDLRFLFYVDNIGNRKAAEIAAGIGNGFSKVGLVILSAYSASQGSTGGQSFATQLDNVMEQMHSAATASCDGQLAKGIRIITNTTLVNRPDLTLEALTHTNGTYSETELPS</sequence>
<proteinExistence type="predicted"/>
<dbReference type="Proteomes" id="UP000480178">
    <property type="component" value="Chromosome"/>
</dbReference>
<evidence type="ECO:0000313" key="1">
    <source>
        <dbReference type="EMBL" id="QHT70766.1"/>
    </source>
</evidence>
<accession>A0A6C0GRS5</accession>
<organism evidence="1 2">
    <name type="scientific">Rhodocytophaga rosea</name>
    <dbReference type="NCBI Taxonomy" id="2704465"/>
    <lineage>
        <taxon>Bacteria</taxon>
        <taxon>Pseudomonadati</taxon>
        <taxon>Bacteroidota</taxon>
        <taxon>Cytophagia</taxon>
        <taxon>Cytophagales</taxon>
        <taxon>Rhodocytophagaceae</taxon>
        <taxon>Rhodocytophaga</taxon>
    </lineage>
</organism>
<dbReference type="KEGG" id="rhoz:GXP67_31015"/>
<dbReference type="AlphaFoldDB" id="A0A6C0GRS5"/>
<dbReference type="RefSeq" id="WP_162446737.1">
    <property type="nucleotide sequence ID" value="NZ_CP048222.1"/>
</dbReference>